<organism evidence="4 5">
    <name type="scientific">Candidatus Nitrososphaera evergladensis SR1</name>
    <dbReference type="NCBI Taxonomy" id="1459636"/>
    <lineage>
        <taxon>Archaea</taxon>
        <taxon>Nitrososphaerota</taxon>
        <taxon>Nitrososphaeria</taxon>
        <taxon>Nitrososphaerales</taxon>
        <taxon>Nitrososphaeraceae</taxon>
        <taxon>Nitrososphaera</taxon>
    </lineage>
</organism>
<keyword evidence="5" id="KW-1185">Reference proteome</keyword>
<evidence type="ECO:0000256" key="1">
    <source>
        <dbReference type="ARBA" id="ARBA00023122"/>
    </source>
</evidence>
<sequence>MLFCGQIYTYMERAGRAVSLKAGKVADKAFVSMDENTLVADAAKTMYERKECTIIVTRNDPNTRSRIPAGIITERDIIYRIVAQNRGPFKVTLKDIMSAPLITVDSEATAEQALSIMKENDIGRLPVISRKGVIMGLLTMKMLVKRVSIGNAAQAE</sequence>
<dbReference type="Pfam" id="PF00571">
    <property type="entry name" value="CBS"/>
    <property type="match status" value="2"/>
</dbReference>
<dbReference type="InterPro" id="IPR046342">
    <property type="entry name" value="CBS_dom_sf"/>
</dbReference>
<evidence type="ECO:0000256" key="2">
    <source>
        <dbReference type="PROSITE-ProRule" id="PRU00703"/>
    </source>
</evidence>
<dbReference type="AlphaFoldDB" id="A0A075MQE2"/>
<dbReference type="PROSITE" id="PS51371">
    <property type="entry name" value="CBS"/>
    <property type="match status" value="2"/>
</dbReference>
<evidence type="ECO:0000259" key="3">
    <source>
        <dbReference type="PROSITE" id="PS51371"/>
    </source>
</evidence>
<dbReference type="SMART" id="SM00116">
    <property type="entry name" value="CBS"/>
    <property type="match status" value="2"/>
</dbReference>
<accession>A0A075MQE2</accession>
<feature type="domain" description="CBS" evidence="3">
    <location>
        <begin position="97"/>
        <end position="153"/>
    </location>
</feature>
<dbReference type="Proteomes" id="UP000028194">
    <property type="component" value="Chromosome"/>
</dbReference>
<keyword evidence="1 2" id="KW-0129">CBS domain</keyword>
<dbReference type="PANTHER" id="PTHR43080:SF2">
    <property type="entry name" value="CBS DOMAIN-CONTAINING PROTEIN"/>
    <property type="match status" value="1"/>
</dbReference>
<protein>
    <submittedName>
        <fullName evidence="4">Putative signal-transduction protein containing cAMP-binding and CBS domains</fullName>
    </submittedName>
</protein>
<proteinExistence type="predicted"/>
<name>A0A075MQE2_9ARCH</name>
<dbReference type="HOGENOM" id="CLU_040681_12_1_2"/>
<dbReference type="InterPro" id="IPR000644">
    <property type="entry name" value="CBS_dom"/>
</dbReference>
<evidence type="ECO:0000313" key="5">
    <source>
        <dbReference type="Proteomes" id="UP000028194"/>
    </source>
</evidence>
<dbReference type="KEGG" id="nev:NTE_01690"/>
<gene>
    <name evidence="4" type="ORF">NTE_01690</name>
</gene>
<dbReference type="SUPFAM" id="SSF54631">
    <property type="entry name" value="CBS-domain pair"/>
    <property type="match status" value="1"/>
</dbReference>
<dbReference type="STRING" id="1459636.NTE_01690"/>
<feature type="domain" description="CBS" evidence="3">
    <location>
        <begin position="26"/>
        <end position="89"/>
    </location>
</feature>
<dbReference type="PANTHER" id="PTHR43080">
    <property type="entry name" value="CBS DOMAIN-CONTAINING PROTEIN CBSX3, MITOCHONDRIAL"/>
    <property type="match status" value="1"/>
</dbReference>
<evidence type="ECO:0000313" key="4">
    <source>
        <dbReference type="EMBL" id="AIF83751.1"/>
    </source>
</evidence>
<reference evidence="4 5" key="1">
    <citation type="journal article" date="2014" name="PLoS ONE">
        <title>Genome Sequence of Candidatus Nitrososphaera evergladensis from Group I.1b Enriched from Everglades Soil Reveals Novel Genomic Features of the Ammonia-Oxidizing Archaea.</title>
        <authorList>
            <person name="Zhalnina K.V."/>
            <person name="Dias R."/>
            <person name="Leonard M.T."/>
            <person name="Dorr de Quadros P."/>
            <person name="Camargo F.A."/>
            <person name="Drew J.C."/>
            <person name="Farmerie W.G."/>
            <person name="Daroub S.H."/>
            <person name="Triplett E.W."/>
        </authorList>
    </citation>
    <scope>NUCLEOTIDE SEQUENCE [LARGE SCALE GENOMIC DNA]</scope>
    <source>
        <strain evidence="4 5">SR1</strain>
    </source>
</reference>
<dbReference type="EMBL" id="CP007174">
    <property type="protein sequence ID" value="AIF83751.1"/>
    <property type="molecule type" value="Genomic_DNA"/>
</dbReference>
<dbReference type="eggNOG" id="arCOG00606">
    <property type="taxonomic scope" value="Archaea"/>
</dbReference>
<dbReference type="Gene3D" id="3.10.580.10">
    <property type="entry name" value="CBS-domain"/>
    <property type="match status" value="1"/>
</dbReference>
<dbReference type="InterPro" id="IPR051257">
    <property type="entry name" value="Diverse_CBS-Domain"/>
</dbReference>